<name>A0A1J5T5H9_9ZZZZ</name>
<keyword evidence="1" id="KW-1005">Bacterial flagellum biogenesis</keyword>
<sequence length="221" mass="22266">MTTSVQSSTSSTAAQSITSTASSQLAATQDRFLTLLVTQLQNQDPLNPMDNSQVTSQMAQLSTVSGINQLNATVQALSTSMATSQSLQATSMIGHAALVPGSQISLANAQGTAAVELTQPADSVTVNVTDASGNVVRTLQLGSQSAAGVVNFAWDGKDNTGATVADGTYRFSATAMVGTSKSSPTTLSYGMVNSVSLTASGPALGMGALGDVALSAVRQVL</sequence>
<feature type="domain" description="FlgD/Vpr Ig-like" evidence="2">
    <location>
        <begin position="102"/>
        <end position="176"/>
    </location>
</feature>
<gene>
    <name evidence="4" type="primary">flgD_2</name>
    <name evidence="4" type="ORF">GALL_69890</name>
</gene>
<comment type="caution">
    <text evidence="4">The sequence shown here is derived from an EMBL/GenBank/DDBJ whole genome shotgun (WGS) entry which is preliminary data.</text>
</comment>
<dbReference type="GO" id="GO:0044781">
    <property type="term" value="P:bacterial-type flagellum organization"/>
    <property type="evidence" value="ECO:0007669"/>
    <property type="project" value="UniProtKB-KW"/>
</dbReference>
<dbReference type="Gene3D" id="2.30.30.910">
    <property type="match status" value="1"/>
</dbReference>
<accession>A0A1J5T5H9</accession>
<evidence type="ECO:0000313" key="4">
    <source>
        <dbReference type="EMBL" id="OIR11496.1"/>
    </source>
</evidence>
<dbReference type="EMBL" id="MLJW01000020">
    <property type="protein sequence ID" value="OIR11496.1"/>
    <property type="molecule type" value="Genomic_DNA"/>
</dbReference>
<evidence type="ECO:0000256" key="1">
    <source>
        <dbReference type="ARBA" id="ARBA00022795"/>
    </source>
</evidence>
<dbReference type="InterPro" id="IPR005648">
    <property type="entry name" value="FlgD"/>
</dbReference>
<organism evidence="4">
    <name type="scientific">mine drainage metagenome</name>
    <dbReference type="NCBI Taxonomy" id="410659"/>
    <lineage>
        <taxon>unclassified sequences</taxon>
        <taxon>metagenomes</taxon>
        <taxon>ecological metagenomes</taxon>
    </lineage>
</organism>
<feature type="domain" description="FlgD Tudor-like" evidence="3">
    <location>
        <begin position="84"/>
        <end position="218"/>
    </location>
</feature>
<evidence type="ECO:0000259" key="2">
    <source>
        <dbReference type="Pfam" id="PF13860"/>
    </source>
</evidence>
<dbReference type="InterPro" id="IPR025963">
    <property type="entry name" value="FLgD_Tudor"/>
</dbReference>
<evidence type="ECO:0000259" key="3">
    <source>
        <dbReference type="Pfam" id="PF13861"/>
    </source>
</evidence>
<dbReference type="Pfam" id="PF03963">
    <property type="entry name" value="FlgD"/>
    <property type="match status" value="1"/>
</dbReference>
<dbReference type="Pfam" id="PF13861">
    <property type="entry name" value="FLgD_tudor"/>
    <property type="match status" value="1"/>
</dbReference>
<dbReference type="InterPro" id="IPR025965">
    <property type="entry name" value="FlgD/Vpr_Ig-like"/>
</dbReference>
<reference evidence="4" key="1">
    <citation type="submission" date="2016-10" db="EMBL/GenBank/DDBJ databases">
        <title>Sequence of Gallionella enrichment culture.</title>
        <authorList>
            <person name="Poehlein A."/>
            <person name="Muehling M."/>
            <person name="Daniel R."/>
        </authorList>
    </citation>
    <scope>NUCLEOTIDE SEQUENCE</scope>
</reference>
<dbReference type="AlphaFoldDB" id="A0A1J5T5H9"/>
<dbReference type="Gene3D" id="2.60.40.4070">
    <property type="match status" value="1"/>
</dbReference>
<proteinExistence type="predicted"/>
<dbReference type="Pfam" id="PF13860">
    <property type="entry name" value="FlgD_ig"/>
    <property type="match status" value="1"/>
</dbReference>
<protein>
    <submittedName>
        <fullName evidence="4">Basal-body rod modification protein FlgD</fullName>
    </submittedName>
</protein>